<dbReference type="InParanoid" id="D6WU18"/>
<dbReference type="InterPro" id="IPR036539">
    <property type="entry name" value="Cyt_c_oxidase_su7a_sf"/>
</dbReference>
<reference evidence="7 8" key="2">
    <citation type="journal article" date="2010" name="Nucleic Acids Res.">
        <title>BeetleBase in 2010: revisions to provide comprehensive genomic information for Tribolium castaneum.</title>
        <authorList>
            <person name="Kim H.S."/>
            <person name="Murphy T."/>
            <person name="Xia J."/>
            <person name="Caragea D."/>
            <person name="Park Y."/>
            <person name="Beeman R.W."/>
            <person name="Lorenzen M.D."/>
            <person name="Butcher S."/>
            <person name="Manak J.R."/>
            <person name="Brown S.J."/>
        </authorList>
    </citation>
    <scope>GENOME REANNOTATION</scope>
    <source>
        <strain evidence="7 8">Georgia GA2</strain>
    </source>
</reference>
<keyword evidence="6" id="KW-0812">Transmembrane</keyword>
<dbReference type="GO" id="GO:0006119">
    <property type="term" value="P:oxidative phosphorylation"/>
    <property type="evidence" value="ECO:0000318"/>
    <property type="project" value="GO_Central"/>
</dbReference>
<dbReference type="GO" id="GO:1902600">
    <property type="term" value="P:proton transmembrane transport"/>
    <property type="evidence" value="ECO:0007669"/>
    <property type="project" value="GOC"/>
</dbReference>
<evidence type="ECO:0000256" key="2">
    <source>
        <dbReference type="ARBA" id="ARBA00009331"/>
    </source>
</evidence>
<dbReference type="GO" id="GO:0006123">
    <property type="term" value="P:mitochondrial electron transport, cytochrome c to oxygen"/>
    <property type="evidence" value="ECO:0007669"/>
    <property type="project" value="InterPro"/>
</dbReference>
<keyword evidence="8" id="KW-1185">Reference proteome</keyword>
<dbReference type="InterPro" id="IPR003177">
    <property type="entry name" value="Cytc_oxidase_su7a_met"/>
</dbReference>
<dbReference type="PANTHER" id="PTHR10510">
    <property type="entry name" value="CYTOCHROME C OXIDASE POLYPEPTIDE 7A"/>
    <property type="match status" value="1"/>
</dbReference>
<dbReference type="CDD" id="cd00928">
    <property type="entry name" value="Cyt_c_Oxidase_VIIa"/>
    <property type="match status" value="1"/>
</dbReference>
<dbReference type="FunCoup" id="D6WU18">
    <property type="interactions" value="397"/>
</dbReference>
<keyword evidence="4" id="KW-0496">Mitochondrion</keyword>
<dbReference type="SUPFAM" id="SSF81419">
    <property type="entry name" value="Mitochondrial cytochrome c oxidase subunit VIIa"/>
    <property type="match status" value="1"/>
</dbReference>
<comment type="similarity">
    <text evidence="2">Belongs to the cytochrome c oxidase VIIa family.</text>
</comment>
<dbReference type="GO" id="GO:0005743">
    <property type="term" value="C:mitochondrial inner membrane"/>
    <property type="evidence" value="ECO:0007669"/>
    <property type="project" value="UniProtKB-SubCell"/>
</dbReference>
<keyword evidence="6" id="KW-1133">Transmembrane helix</keyword>
<dbReference type="GO" id="GO:0045277">
    <property type="term" value="C:respiratory chain complex IV"/>
    <property type="evidence" value="ECO:0007669"/>
    <property type="project" value="InterPro"/>
</dbReference>
<accession>D6WU18</accession>
<evidence type="ECO:0000256" key="4">
    <source>
        <dbReference type="ARBA" id="ARBA00023128"/>
    </source>
</evidence>
<proteinExistence type="inferred from homology"/>
<comment type="subcellular location">
    <subcellularLocation>
        <location evidence="1">Mitochondrion inner membrane</location>
    </subcellularLocation>
</comment>
<keyword evidence="5 6" id="KW-0472">Membrane</keyword>
<dbReference type="PANTHER" id="PTHR10510:SF11">
    <property type="entry name" value="CYTOCHROME C OXIDASE SUBUNIT 7A, MITOCHONDRIAL"/>
    <property type="match status" value="1"/>
</dbReference>
<keyword evidence="3" id="KW-0999">Mitochondrion inner membrane</keyword>
<feature type="transmembrane region" description="Helical" evidence="6">
    <location>
        <begin position="61"/>
        <end position="82"/>
    </location>
</feature>
<evidence type="ECO:0000256" key="1">
    <source>
        <dbReference type="ARBA" id="ARBA00004273"/>
    </source>
</evidence>
<dbReference type="STRING" id="7070.D6WU18"/>
<sequence>MNNARQSLALGRLLVREFSKTAPRGTEQPGPRFHKLKETQKKFGVEDNVPVYLKGGVGDKILYSLTVLITAAGLGMSLESWYRLANK</sequence>
<organism evidence="7 8">
    <name type="scientific">Tribolium castaneum</name>
    <name type="common">Red flour beetle</name>
    <dbReference type="NCBI Taxonomy" id="7070"/>
    <lineage>
        <taxon>Eukaryota</taxon>
        <taxon>Metazoa</taxon>
        <taxon>Ecdysozoa</taxon>
        <taxon>Arthropoda</taxon>
        <taxon>Hexapoda</taxon>
        <taxon>Insecta</taxon>
        <taxon>Pterygota</taxon>
        <taxon>Neoptera</taxon>
        <taxon>Endopterygota</taxon>
        <taxon>Coleoptera</taxon>
        <taxon>Polyphaga</taxon>
        <taxon>Cucujiformia</taxon>
        <taxon>Tenebrionidae</taxon>
        <taxon>Tenebrionidae incertae sedis</taxon>
        <taxon>Tribolium</taxon>
    </lineage>
</organism>
<dbReference type="PhylomeDB" id="D6WU18"/>
<dbReference type="Proteomes" id="UP000007266">
    <property type="component" value="Linkage group 7"/>
</dbReference>
<dbReference type="HOGENOM" id="CLU_188593_0_0_1"/>
<dbReference type="AlphaFoldDB" id="D6WU18"/>
<dbReference type="OrthoDB" id="5966508at2759"/>
<dbReference type="KEGG" id="tca:660325"/>
<evidence type="ECO:0000313" key="8">
    <source>
        <dbReference type="Proteomes" id="UP000007266"/>
    </source>
</evidence>
<dbReference type="GO" id="GO:0031966">
    <property type="term" value="C:mitochondrial membrane"/>
    <property type="evidence" value="ECO:0000318"/>
    <property type="project" value="GO_Central"/>
</dbReference>
<gene>
    <name evidence="7" type="primary">AUGUSTUS-3.0.2_15888</name>
    <name evidence="7" type="ORF">TcasGA2_TC015888</name>
</gene>
<evidence type="ECO:0000256" key="3">
    <source>
        <dbReference type="ARBA" id="ARBA00022792"/>
    </source>
</evidence>
<reference evidence="7 8" key="1">
    <citation type="journal article" date="2008" name="Nature">
        <title>The genome of the model beetle and pest Tribolium castaneum.</title>
        <authorList>
            <consortium name="Tribolium Genome Sequencing Consortium"/>
            <person name="Richards S."/>
            <person name="Gibbs R.A."/>
            <person name="Weinstock G.M."/>
            <person name="Brown S.J."/>
            <person name="Denell R."/>
            <person name="Beeman R.W."/>
            <person name="Gibbs R."/>
            <person name="Beeman R.W."/>
            <person name="Brown S.J."/>
            <person name="Bucher G."/>
            <person name="Friedrich M."/>
            <person name="Grimmelikhuijzen C.J."/>
            <person name="Klingler M."/>
            <person name="Lorenzen M."/>
            <person name="Richards S."/>
            <person name="Roth S."/>
            <person name="Schroder R."/>
            <person name="Tautz D."/>
            <person name="Zdobnov E.M."/>
            <person name="Muzny D."/>
            <person name="Gibbs R.A."/>
            <person name="Weinstock G.M."/>
            <person name="Attaway T."/>
            <person name="Bell S."/>
            <person name="Buhay C.J."/>
            <person name="Chandrabose M.N."/>
            <person name="Chavez D."/>
            <person name="Clerk-Blankenburg K.P."/>
            <person name="Cree A."/>
            <person name="Dao M."/>
            <person name="Davis C."/>
            <person name="Chacko J."/>
            <person name="Dinh H."/>
            <person name="Dugan-Rocha S."/>
            <person name="Fowler G."/>
            <person name="Garner T.T."/>
            <person name="Garnes J."/>
            <person name="Gnirke A."/>
            <person name="Hawes A."/>
            <person name="Hernandez J."/>
            <person name="Hines S."/>
            <person name="Holder M."/>
            <person name="Hume J."/>
            <person name="Jhangiani S.N."/>
            <person name="Joshi V."/>
            <person name="Khan Z.M."/>
            <person name="Jackson L."/>
            <person name="Kovar C."/>
            <person name="Kowis A."/>
            <person name="Lee S."/>
            <person name="Lewis L.R."/>
            <person name="Margolis J."/>
            <person name="Morgan M."/>
            <person name="Nazareth L.V."/>
            <person name="Nguyen N."/>
            <person name="Okwuonu G."/>
            <person name="Parker D."/>
            <person name="Richards S."/>
            <person name="Ruiz S.J."/>
            <person name="Santibanez J."/>
            <person name="Savard J."/>
            <person name="Scherer S.E."/>
            <person name="Schneider B."/>
            <person name="Sodergren E."/>
            <person name="Tautz D."/>
            <person name="Vattahil S."/>
            <person name="Villasana D."/>
            <person name="White C.S."/>
            <person name="Wright R."/>
            <person name="Park Y."/>
            <person name="Beeman R.W."/>
            <person name="Lord J."/>
            <person name="Oppert B."/>
            <person name="Lorenzen M."/>
            <person name="Brown S."/>
            <person name="Wang L."/>
            <person name="Savard J."/>
            <person name="Tautz D."/>
            <person name="Richards S."/>
            <person name="Weinstock G."/>
            <person name="Gibbs R.A."/>
            <person name="Liu Y."/>
            <person name="Worley K."/>
            <person name="Weinstock G."/>
            <person name="Elsik C.G."/>
            <person name="Reese J.T."/>
            <person name="Elhaik E."/>
            <person name="Landan G."/>
            <person name="Graur D."/>
            <person name="Arensburger P."/>
            <person name="Atkinson P."/>
            <person name="Beeman R.W."/>
            <person name="Beidler J."/>
            <person name="Brown S.J."/>
            <person name="Demuth J.P."/>
            <person name="Drury D.W."/>
            <person name="Du Y.Z."/>
            <person name="Fujiwara H."/>
            <person name="Lorenzen M."/>
            <person name="Maselli V."/>
            <person name="Osanai M."/>
            <person name="Park Y."/>
            <person name="Robertson H.M."/>
            <person name="Tu Z."/>
            <person name="Wang J.J."/>
            <person name="Wang S."/>
            <person name="Richards S."/>
            <person name="Song H."/>
            <person name="Zhang L."/>
            <person name="Sodergren E."/>
            <person name="Werner D."/>
            <person name="Stanke M."/>
            <person name="Morgenstern B."/>
            <person name="Solovyev V."/>
            <person name="Kosarev P."/>
            <person name="Brown G."/>
            <person name="Chen H.C."/>
            <person name="Ermolaeva O."/>
            <person name="Hlavina W."/>
            <person name="Kapustin Y."/>
            <person name="Kiryutin B."/>
            <person name="Kitts P."/>
            <person name="Maglott D."/>
            <person name="Pruitt K."/>
            <person name="Sapojnikov V."/>
            <person name="Souvorov A."/>
            <person name="Mackey A.J."/>
            <person name="Waterhouse R.M."/>
            <person name="Wyder S."/>
            <person name="Zdobnov E.M."/>
            <person name="Zdobnov E.M."/>
            <person name="Wyder S."/>
            <person name="Kriventseva E.V."/>
            <person name="Kadowaki T."/>
            <person name="Bork P."/>
            <person name="Aranda M."/>
            <person name="Bao R."/>
            <person name="Beermann A."/>
            <person name="Berns N."/>
            <person name="Bolognesi R."/>
            <person name="Bonneton F."/>
            <person name="Bopp D."/>
            <person name="Brown S.J."/>
            <person name="Bucher G."/>
            <person name="Butts T."/>
            <person name="Chaumot A."/>
            <person name="Denell R.E."/>
            <person name="Ferrier D.E."/>
            <person name="Friedrich M."/>
            <person name="Gordon C.M."/>
            <person name="Jindra M."/>
            <person name="Klingler M."/>
            <person name="Lan Q."/>
            <person name="Lattorff H.M."/>
            <person name="Laudet V."/>
            <person name="von Levetsow C."/>
            <person name="Liu Z."/>
            <person name="Lutz R."/>
            <person name="Lynch J.A."/>
            <person name="da Fonseca R.N."/>
            <person name="Posnien N."/>
            <person name="Reuter R."/>
            <person name="Roth S."/>
            <person name="Savard J."/>
            <person name="Schinko J.B."/>
            <person name="Schmitt C."/>
            <person name="Schoppmeier M."/>
            <person name="Schroder R."/>
            <person name="Shippy T.D."/>
            <person name="Simonnet F."/>
            <person name="Marques-Souza H."/>
            <person name="Tautz D."/>
            <person name="Tomoyasu Y."/>
            <person name="Trauner J."/>
            <person name="Van der Zee M."/>
            <person name="Vervoort M."/>
            <person name="Wittkopp N."/>
            <person name="Wimmer E.A."/>
            <person name="Yang X."/>
            <person name="Jones A.K."/>
            <person name="Sattelle D.B."/>
            <person name="Ebert P.R."/>
            <person name="Nelson D."/>
            <person name="Scott J.G."/>
            <person name="Beeman R.W."/>
            <person name="Muthukrishnan S."/>
            <person name="Kramer K.J."/>
            <person name="Arakane Y."/>
            <person name="Beeman R.W."/>
            <person name="Zhu Q."/>
            <person name="Hogenkamp D."/>
            <person name="Dixit R."/>
            <person name="Oppert B."/>
            <person name="Jiang H."/>
            <person name="Zou Z."/>
            <person name="Marshall J."/>
            <person name="Elpidina E."/>
            <person name="Vinokurov K."/>
            <person name="Oppert C."/>
            <person name="Zou Z."/>
            <person name="Evans J."/>
            <person name="Lu Z."/>
            <person name="Zhao P."/>
            <person name="Sumathipala N."/>
            <person name="Altincicek B."/>
            <person name="Vilcinskas A."/>
            <person name="Williams M."/>
            <person name="Hultmark D."/>
            <person name="Hetru C."/>
            <person name="Jiang H."/>
            <person name="Grimmelikhuijzen C.J."/>
            <person name="Hauser F."/>
            <person name="Cazzamali G."/>
            <person name="Williamson M."/>
            <person name="Park Y."/>
            <person name="Li B."/>
            <person name="Tanaka Y."/>
            <person name="Predel R."/>
            <person name="Neupert S."/>
            <person name="Schachtner J."/>
            <person name="Verleyen P."/>
            <person name="Raible F."/>
            <person name="Bork P."/>
            <person name="Friedrich M."/>
            <person name="Walden K.K."/>
            <person name="Robertson H.M."/>
            <person name="Angeli S."/>
            <person name="Foret S."/>
            <person name="Bucher G."/>
            <person name="Schuetz S."/>
            <person name="Maleszka R."/>
            <person name="Wimmer E.A."/>
            <person name="Beeman R.W."/>
            <person name="Lorenzen M."/>
            <person name="Tomoyasu Y."/>
            <person name="Miller S.C."/>
            <person name="Grossmann D."/>
            <person name="Bucher G."/>
        </authorList>
    </citation>
    <scope>NUCLEOTIDE SEQUENCE [LARGE SCALE GENOMIC DNA]</scope>
    <source>
        <strain evidence="7 8">Georgia GA2</strain>
    </source>
</reference>
<evidence type="ECO:0000256" key="6">
    <source>
        <dbReference type="SAM" id="Phobius"/>
    </source>
</evidence>
<dbReference type="GO" id="GO:0098803">
    <property type="term" value="C:respiratory chain complex"/>
    <property type="evidence" value="ECO:0000318"/>
    <property type="project" value="GO_Central"/>
</dbReference>
<name>D6WU18_TRICA</name>
<evidence type="ECO:0000313" key="7">
    <source>
        <dbReference type="EMBL" id="EFA07568.1"/>
    </source>
</evidence>
<dbReference type="Gene3D" id="4.10.91.10">
    <property type="entry name" value="Cytochrome c oxidase, subunit VIIa"/>
    <property type="match status" value="1"/>
</dbReference>
<protein>
    <submittedName>
        <fullName evidence="7">Cytochrome c oxidase subunit 7A1, mitochondrial-like Protein</fullName>
    </submittedName>
</protein>
<evidence type="ECO:0000256" key="5">
    <source>
        <dbReference type="ARBA" id="ARBA00023136"/>
    </source>
</evidence>
<dbReference type="EMBL" id="KQ971352">
    <property type="protein sequence ID" value="EFA07568.1"/>
    <property type="molecule type" value="Genomic_DNA"/>
</dbReference>